<dbReference type="OrthoDB" id="6726003at2759"/>
<reference evidence="2" key="1">
    <citation type="submission" date="2021-12" db="EMBL/GenBank/DDBJ databases">
        <authorList>
            <person name="King R."/>
        </authorList>
    </citation>
    <scope>NUCLEOTIDE SEQUENCE</scope>
</reference>
<accession>A0A9P0AWF0</accession>
<proteinExistence type="predicted"/>
<sequence length="106" mass="12521">MENATTLFKSHYKKFLVGLSSALAIYLFQRYVYKRVFDKKDKKAEEFPTIDDIQKFIEDLPLDSIKLDKTISLKDLLGELSEFSDDEEWKELIQSVQTLYQENQNC</sequence>
<evidence type="ECO:0000313" key="2">
    <source>
        <dbReference type="EMBL" id="CAH0548906.1"/>
    </source>
</evidence>
<feature type="transmembrane region" description="Helical" evidence="1">
    <location>
        <begin position="15"/>
        <end position="33"/>
    </location>
</feature>
<name>A0A9P0AWF0_BRAAE</name>
<gene>
    <name evidence="2" type="ORF">MELIAE_LOCUS2255</name>
</gene>
<evidence type="ECO:0000313" key="3">
    <source>
        <dbReference type="Proteomes" id="UP001154078"/>
    </source>
</evidence>
<dbReference type="Proteomes" id="UP001154078">
    <property type="component" value="Chromosome 10"/>
</dbReference>
<dbReference type="AlphaFoldDB" id="A0A9P0AWF0"/>
<keyword evidence="3" id="KW-1185">Reference proteome</keyword>
<organism evidence="2 3">
    <name type="scientific">Brassicogethes aeneus</name>
    <name type="common">Rape pollen beetle</name>
    <name type="synonym">Meligethes aeneus</name>
    <dbReference type="NCBI Taxonomy" id="1431903"/>
    <lineage>
        <taxon>Eukaryota</taxon>
        <taxon>Metazoa</taxon>
        <taxon>Ecdysozoa</taxon>
        <taxon>Arthropoda</taxon>
        <taxon>Hexapoda</taxon>
        <taxon>Insecta</taxon>
        <taxon>Pterygota</taxon>
        <taxon>Neoptera</taxon>
        <taxon>Endopterygota</taxon>
        <taxon>Coleoptera</taxon>
        <taxon>Polyphaga</taxon>
        <taxon>Cucujiformia</taxon>
        <taxon>Nitidulidae</taxon>
        <taxon>Meligethinae</taxon>
        <taxon>Brassicogethes</taxon>
    </lineage>
</organism>
<evidence type="ECO:0000256" key="1">
    <source>
        <dbReference type="SAM" id="Phobius"/>
    </source>
</evidence>
<dbReference type="EMBL" id="OV121141">
    <property type="protein sequence ID" value="CAH0548906.1"/>
    <property type="molecule type" value="Genomic_DNA"/>
</dbReference>
<keyword evidence="1" id="KW-1133">Transmembrane helix</keyword>
<keyword evidence="1" id="KW-0472">Membrane</keyword>
<protein>
    <submittedName>
        <fullName evidence="2">Uncharacterized protein</fullName>
    </submittedName>
</protein>
<keyword evidence="1" id="KW-0812">Transmembrane</keyword>